<dbReference type="AlphaFoldDB" id="A0A3N4GMW6"/>
<dbReference type="PANTHER" id="PTHR30136">
    <property type="entry name" value="HELIX-TURN-HELIX TRANSCRIPTIONAL REGULATOR, ICLR FAMILY"/>
    <property type="match status" value="1"/>
</dbReference>
<dbReference type="Gene3D" id="1.10.10.10">
    <property type="entry name" value="Winged helix-like DNA-binding domain superfamily/Winged helix DNA-binding domain"/>
    <property type="match status" value="1"/>
</dbReference>
<keyword evidence="2" id="KW-0238">DNA-binding</keyword>
<dbReference type="PANTHER" id="PTHR30136:SF35">
    <property type="entry name" value="HTH-TYPE TRANSCRIPTIONAL REGULATOR RV1719"/>
    <property type="match status" value="1"/>
</dbReference>
<reference evidence="6 7" key="1">
    <citation type="submission" date="2018-11" db="EMBL/GenBank/DDBJ databases">
        <title>Aerococcus sp. SJQ22, whole genome shotgun sequence.</title>
        <authorList>
            <person name="Sun L."/>
            <person name="Gao X."/>
            <person name="Chen W."/>
            <person name="Huang K."/>
        </authorList>
    </citation>
    <scope>NUCLEOTIDE SEQUENCE [LARGE SCALE GENOMIC DNA]</scope>
    <source>
        <strain evidence="6 7">SJQ22</strain>
    </source>
</reference>
<dbReference type="GO" id="GO:0003700">
    <property type="term" value="F:DNA-binding transcription factor activity"/>
    <property type="evidence" value="ECO:0007669"/>
    <property type="project" value="TreeGrafter"/>
</dbReference>
<keyword evidence="7" id="KW-1185">Reference proteome</keyword>
<dbReference type="InterPro" id="IPR014757">
    <property type="entry name" value="Tscrpt_reg_IclR_C"/>
</dbReference>
<dbReference type="EMBL" id="RKMG01000015">
    <property type="protein sequence ID" value="RPA60481.1"/>
    <property type="molecule type" value="Genomic_DNA"/>
</dbReference>
<dbReference type="SUPFAM" id="SSF55781">
    <property type="entry name" value="GAF domain-like"/>
    <property type="match status" value="1"/>
</dbReference>
<dbReference type="GO" id="GO:0003677">
    <property type="term" value="F:DNA binding"/>
    <property type="evidence" value="ECO:0007669"/>
    <property type="project" value="UniProtKB-KW"/>
</dbReference>
<dbReference type="Proteomes" id="UP000273977">
    <property type="component" value="Unassembled WGS sequence"/>
</dbReference>
<evidence type="ECO:0000313" key="6">
    <source>
        <dbReference type="EMBL" id="RPA60481.1"/>
    </source>
</evidence>
<dbReference type="InterPro" id="IPR029016">
    <property type="entry name" value="GAF-like_dom_sf"/>
</dbReference>
<dbReference type="InterPro" id="IPR036388">
    <property type="entry name" value="WH-like_DNA-bd_sf"/>
</dbReference>
<dbReference type="Gene3D" id="3.30.450.40">
    <property type="match status" value="1"/>
</dbReference>
<evidence type="ECO:0000256" key="3">
    <source>
        <dbReference type="ARBA" id="ARBA00023163"/>
    </source>
</evidence>
<evidence type="ECO:0000256" key="1">
    <source>
        <dbReference type="ARBA" id="ARBA00023015"/>
    </source>
</evidence>
<dbReference type="SUPFAM" id="SSF46785">
    <property type="entry name" value="Winged helix' DNA-binding domain"/>
    <property type="match status" value="1"/>
</dbReference>
<feature type="domain" description="HTH iclR-type" evidence="4">
    <location>
        <begin position="12"/>
        <end position="74"/>
    </location>
</feature>
<evidence type="ECO:0000259" key="4">
    <source>
        <dbReference type="PROSITE" id="PS51077"/>
    </source>
</evidence>
<keyword evidence="3" id="KW-0804">Transcription</keyword>
<evidence type="ECO:0000256" key="2">
    <source>
        <dbReference type="ARBA" id="ARBA00023125"/>
    </source>
</evidence>
<dbReference type="Pfam" id="PF01614">
    <property type="entry name" value="IclR_C"/>
    <property type="match status" value="1"/>
</dbReference>
<dbReference type="InterPro" id="IPR005471">
    <property type="entry name" value="Tscrpt_reg_IclR_N"/>
</dbReference>
<comment type="caution">
    <text evidence="6">The sequence shown here is derived from an EMBL/GenBank/DDBJ whole genome shotgun (WGS) entry which is preliminary data.</text>
</comment>
<dbReference type="PROSITE" id="PS51078">
    <property type="entry name" value="ICLR_ED"/>
    <property type="match status" value="1"/>
</dbReference>
<dbReference type="SMART" id="SM00346">
    <property type="entry name" value="HTH_ICLR"/>
    <property type="match status" value="1"/>
</dbReference>
<keyword evidence="1" id="KW-0805">Transcription regulation</keyword>
<proteinExistence type="predicted"/>
<protein>
    <submittedName>
        <fullName evidence="6">IclR family transcriptional regulator</fullName>
    </submittedName>
</protein>
<dbReference type="InterPro" id="IPR050707">
    <property type="entry name" value="HTH_MetabolicPath_Reg"/>
</dbReference>
<dbReference type="CDD" id="cd00090">
    <property type="entry name" value="HTH_ARSR"/>
    <property type="match status" value="1"/>
</dbReference>
<evidence type="ECO:0000313" key="7">
    <source>
        <dbReference type="Proteomes" id="UP000273977"/>
    </source>
</evidence>
<organism evidence="6 7">
    <name type="scientific">Aerococcus agrisoli</name>
    <dbReference type="NCBI Taxonomy" id="2487350"/>
    <lineage>
        <taxon>Bacteria</taxon>
        <taxon>Bacillati</taxon>
        <taxon>Bacillota</taxon>
        <taxon>Bacilli</taxon>
        <taxon>Lactobacillales</taxon>
        <taxon>Aerococcaceae</taxon>
        <taxon>Aerococcus</taxon>
    </lineage>
</organism>
<dbReference type="PROSITE" id="PS51077">
    <property type="entry name" value="HTH_ICLR"/>
    <property type="match status" value="1"/>
</dbReference>
<dbReference type="InterPro" id="IPR011991">
    <property type="entry name" value="ArsR-like_HTH"/>
</dbReference>
<accession>A0A3N4GMW6</accession>
<sequence>MYLVTESNNDQLKSVSNALRILEYFSNTRTVIYVSEIAKEMNLSKSTVSRLVRTLEKEKFLEKDIYSQGYILGKKILAIAGVLSNTNEIYRELSPVLSDIVQATKESAQIAALDGTDVYYISKISGPYYADINTQIGLKHPFHATGTGKVLMAYQDEATIDAALSQDLEAFTEHTLTNPIRVRKELSKVKEQGYSLSIEEMTYGNYSLAFPVRNYENKVVCSLSIVGPLSRVNNQKLKEYMHILRDATMDASERLGYEP</sequence>
<dbReference type="InterPro" id="IPR036390">
    <property type="entry name" value="WH_DNA-bd_sf"/>
</dbReference>
<name>A0A3N4GMW6_9LACT</name>
<evidence type="ECO:0000259" key="5">
    <source>
        <dbReference type="PROSITE" id="PS51078"/>
    </source>
</evidence>
<gene>
    <name evidence="6" type="ORF">EF384_05695</name>
</gene>
<dbReference type="Pfam" id="PF09339">
    <property type="entry name" value="HTH_IclR"/>
    <property type="match status" value="1"/>
</dbReference>
<dbReference type="GO" id="GO:0045892">
    <property type="term" value="P:negative regulation of DNA-templated transcription"/>
    <property type="evidence" value="ECO:0007669"/>
    <property type="project" value="TreeGrafter"/>
</dbReference>
<feature type="domain" description="IclR-ED" evidence="5">
    <location>
        <begin position="75"/>
        <end position="257"/>
    </location>
</feature>